<dbReference type="Proteomes" id="UP000199400">
    <property type="component" value="Unassembled WGS sequence"/>
</dbReference>
<dbReference type="STRING" id="54.SAMN02745121_08432"/>
<evidence type="ECO:0000256" key="1">
    <source>
        <dbReference type="SAM" id="MobiDB-lite"/>
    </source>
</evidence>
<proteinExistence type="predicted"/>
<gene>
    <name evidence="2" type="ORF">SAMN02745121_08432</name>
</gene>
<feature type="compositionally biased region" description="Basic and acidic residues" evidence="1">
    <location>
        <begin position="63"/>
        <end position="80"/>
    </location>
</feature>
<organism evidence="2 3">
    <name type="scientific">Nannocystis exedens</name>
    <dbReference type="NCBI Taxonomy" id="54"/>
    <lineage>
        <taxon>Bacteria</taxon>
        <taxon>Pseudomonadati</taxon>
        <taxon>Myxococcota</taxon>
        <taxon>Polyangia</taxon>
        <taxon>Nannocystales</taxon>
        <taxon>Nannocystaceae</taxon>
        <taxon>Nannocystis</taxon>
    </lineage>
</organism>
<keyword evidence="3" id="KW-1185">Reference proteome</keyword>
<accession>A0A1I2I3W6</accession>
<reference evidence="3" key="1">
    <citation type="submission" date="2016-10" db="EMBL/GenBank/DDBJ databases">
        <authorList>
            <person name="Varghese N."/>
            <person name="Submissions S."/>
        </authorList>
    </citation>
    <scope>NUCLEOTIDE SEQUENCE [LARGE SCALE GENOMIC DNA]</scope>
    <source>
        <strain evidence="3">ATCC 25963</strain>
    </source>
</reference>
<name>A0A1I2I3W6_9BACT</name>
<protein>
    <submittedName>
        <fullName evidence="2">Uncharacterized protein</fullName>
    </submittedName>
</protein>
<feature type="region of interest" description="Disordered" evidence="1">
    <location>
        <begin position="54"/>
        <end position="80"/>
    </location>
</feature>
<dbReference type="EMBL" id="FOMX01000055">
    <property type="protein sequence ID" value="SFF37119.1"/>
    <property type="molecule type" value="Genomic_DNA"/>
</dbReference>
<dbReference type="AlphaFoldDB" id="A0A1I2I3W6"/>
<evidence type="ECO:0000313" key="2">
    <source>
        <dbReference type="EMBL" id="SFF37119.1"/>
    </source>
</evidence>
<evidence type="ECO:0000313" key="3">
    <source>
        <dbReference type="Proteomes" id="UP000199400"/>
    </source>
</evidence>
<sequence length="103" mass="11737">MTRRVPRRVDHLWFVEIVPFAGEDAVGRAVGPPEHMHGVLMLDDPDVTPRMQVPGDRYSLGDGESRRHTDRESEAVTELRQRPECAVVVAELAMGGQRQRQWH</sequence>